<keyword evidence="19" id="KW-1185">Reference proteome</keyword>
<comment type="subcellular location">
    <subcellularLocation>
        <location evidence="2">Cell membrane</location>
    </subcellularLocation>
    <subcellularLocation>
        <location evidence="1">Membrane</location>
        <topology evidence="1">Single-pass membrane protein</topology>
    </subcellularLocation>
</comment>
<evidence type="ECO:0000256" key="13">
    <source>
        <dbReference type="ARBA" id="ARBA00023316"/>
    </source>
</evidence>
<sequence>MRRTPKDTEAGARKVSRRGFVLGGAMAAFAALLTARMRYMQVDQADQFRLLADENRINIRLIAPSRGLIYDRNGVILAENEQNYRVVMVKEDAGDVEEVLGRLQRIIKLPEEELERVKNEIDRRSPFVPVTVADRLSWEAFSEVAVNAPALPGVSPEVGQSRIYPMDRDFAHIVGYVGPVSDYDLTEGYLSEDEDPVLQIPKFQVGKTGVEARMEHDLRGQAGTRRIEVNAQGRVMRELDRVEGGAGDNVQMTIDSALQNYIQVRLGEESASAVVMDCGSGDILGIASAPSFDPNLFVRGISVPDYRALLENDHRPLSNKTVQGAYPPGSTFKMVVALAALEDGVIDREESIFCGGYKELGQRRFHCWRRGGHGRLSLSGALEQSCDVYFYEIAERVGIEKITAMARRLGLGQRHDVPLSAVVEGLTPTKAWKRENRDADWLIGDTLNAGIGQGFVLASPLQLAVMTSRIATGRALTPRLIKSINAEEIVQEAGVLDIDPDHLNYVREGMWAVTNGRHGSARSSRVVADGMELAGKTGTSQVRNITAAERARGVTSNDDLPWNRRDHALFVCYAPYDRPQVACSVVVEHGGGGSAVAAPIARDIMLQALYGGTPPLDAYPSSQRGTIRTRQQELPLRDPSSYSGGKIRA</sequence>
<name>A0ABV7GZ40_9RHOB</name>
<evidence type="ECO:0000256" key="3">
    <source>
        <dbReference type="ARBA" id="ARBA00022475"/>
    </source>
</evidence>
<evidence type="ECO:0000256" key="10">
    <source>
        <dbReference type="ARBA" id="ARBA00022984"/>
    </source>
</evidence>
<dbReference type="InterPro" id="IPR036138">
    <property type="entry name" value="PBP_dimer_sf"/>
</dbReference>
<dbReference type="EMBL" id="JBHRTB010000010">
    <property type="protein sequence ID" value="MFC3145235.1"/>
    <property type="molecule type" value="Genomic_DNA"/>
</dbReference>
<keyword evidence="3" id="KW-1003">Cell membrane</keyword>
<feature type="region of interest" description="Disordered" evidence="14">
    <location>
        <begin position="617"/>
        <end position="649"/>
    </location>
</feature>
<dbReference type="PROSITE" id="PS51318">
    <property type="entry name" value="TAT"/>
    <property type="match status" value="1"/>
</dbReference>
<comment type="caution">
    <text evidence="18">The sequence shown here is derived from an EMBL/GenBank/DDBJ whole genome shotgun (WGS) entry which is preliminary data.</text>
</comment>
<evidence type="ECO:0000256" key="7">
    <source>
        <dbReference type="ARBA" id="ARBA00022692"/>
    </source>
</evidence>
<dbReference type="Proteomes" id="UP001595632">
    <property type="component" value="Unassembled WGS sequence"/>
</dbReference>
<evidence type="ECO:0000256" key="6">
    <source>
        <dbReference type="ARBA" id="ARBA00022670"/>
    </source>
</evidence>
<dbReference type="NCBIfam" id="TIGR03423">
    <property type="entry name" value="pbp2_mrdA"/>
    <property type="match status" value="1"/>
</dbReference>
<dbReference type="Gene3D" id="3.40.710.10">
    <property type="entry name" value="DD-peptidase/beta-lactamase superfamily"/>
    <property type="match status" value="1"/>
</dbReference>
<dbReference type="Gene3D" id="3.30.1390.30">
    <property type="entry name" value="Penicillin-binding protein 2a, domain 3"/>
    <property type="match status" value="1"/>
</dbReference>
<keyword evidence="8 18" id="KW-0378">Hydrolase</keyword>
<evidence type="ECO:0000256" key="5">
    <source>
        <dbReference type="ARBA" id="ARBA00022645"/>
    </source>
</evidence>
<keyword evidence="4" id="KW-0997">Cell inner membrane</keyword>
<gene>
    <name evidence="18" type="primary">mrdA</name>
    <name evidence="18" type="ORF">ACFOGP_21115</name>
</gene>
<evidence type="ECO:0000256" key="12">
    <source>
        <dbReference type="ARBA" id="ARBA00023136"/>
    </source>
</evidence>
<evidence type="ECO:0000256" key="2">
    <source>
        <dbReference type="ARBA" id="ARBA00004236"/>
    </source>
</evidence>
<evidence type="ECO:0000259" key="17">
    <source>
        <dbReference type="Pfam" id="PF03717"/>
    </source>
</evidence>
<feature type="transmembrane region" description="Helical" evidence="15">
    <location>
        <begin position="20"/>
        <end position="39"/>
    </location>
</feature>
<feature type="domain" description="Penicillin-binding protein transpeptidase" evidence="16">
    <location>
        <begin position="272"/>
        <end position="605"/>
    </location>
</feature>
<keyword evidence="10" id="KW-0573">Peptidoglycan synthesis</keyword>
<feature type="domain" description="Penicillin-binding protein dimerisation" evidence="17">
    <location>
        <begin position="62"/>
        <end position="239"/>
    </location>
</feature>
<evidence type="ECO:0000259" key="16">
    <source>
        <dbReference type="Pfam" id="PF00905"/>
    </source>
</evidence>
<evidence type="ECO:0000313" key="18">
    <source>
        <dbReference type="EMBL" id="MFC3145235.1"/>
    </source>
</evidence>
<evidence type="ECO:0000256" key="11">
    <source>
        <dbReference type="ARBA" id="ARBA00022989"/>
    </source>
</evidence>
<dbReference type="InterPro" id="IPR050515">
    <property type="entry name" value="Beta-lactam/transpept"/>
</dbReference>
<keyword evidence="11 15" id="KW-1133">Transmembrane helix</keyword>
<keyword evidence="5 18" id="KW-0121">Carboxypeptidase</keyword>
<evidence type="ECO:0000256" key="4">
    <source>
        <dbReference type="ARBA" id="ARBA00022519"/>
    </source>
</evidence>
<proteinExistence type="predicted"/>
<keyword evidence="7 15" id="KW-0812">Transmembrane</keyword>
<dbReference type="GO" id="GO:0009002">
    <property type="term" value="F:serine-type D-Ala-D-Ala carboxypeptidase activity"/>
    <property type="evidence" value="ECO:0007669"/>
    <property type="project" value="UniProtKB-EC"/>
</dbReference>
<dbReference type="EC" id="3.4.16.4" evidence="18"/>
<dbReference type="Pfam" id="PF00905">
    <property type="entry name" value="Transpeptidase"/>
    <property type="match status" value="1"/>
</dbReference>
<keyword evidence="12 15" id="KW-0472">Membrane</keyword>
<feature type="compositionally biased region" description="Polar residues" evidence="14">
    <location>
        <begin position="620"/>
        <end position="629"/>
    </location>
</feature>
<evidence type="ECO:0000256" key="9">
    <source>
        <dbReference type="ARBA" id="ARBA00022960"/>
    </source>
</evidence>
<reference evidence="19" key="1">
    <citation type="journal article" date="2019" name="Int. J. Syst. Evol. Microbiol.">
        <title>The Global Catalogue of Microorganisms (GCM) 10K type strain sequencing project: providing services to taxonomists for standard genome sequencing and annotation.</title>
        <authorList>
            <consortium name="The Broad Institute Genomics Platform"/>
            <consortium name="The Broad Institute Genome Sequencing Center for Infectious Disease"/>
            <person name="Wu L."/>
            <person name="Ma J."/>
        </authorList>
    </citation>
    <scope>NUCLEOTIDE SEQUENCE [LARGE SCALE GENOMIC DNA]</scope>
    <source>
        <strain evidence="19">KCTC 52366</strain>
    </source>
</reference>
<dbReference type="PANTHER" id="PTHR30627:SF2">
    <property type="entry name" value="PEPTIDOGLYCAN D,D-TRANSPEPTIDASE MRDA"/>
    <property type="match status" value="1"/>
</dbReference>
<evidence type="ECO:0000256" key="15">
    <source>
        <dbReference type="SAM" id="Phobius"/>
    </source>
</evidence>
<keyword evidence="9" id="KW-0133">Cell shape</keyword>
<dbReference type="RefSeq" id="WP_275634608.1">
    <property type="nucleotide sequence ID" value="NZ_JARGYD010000010.1"/>
</dbReference>
<keyword evidence="13" id="KW-0961">Cell wall biogenesis/degradation</keyword>
<dbReference type="InterPro" id="IPR017790">
    <property type="entry name" value="Penicillin-binding_protein_2"/>
</dbReference>
<dbReference type="SUPFAM" id="SSF56519">
    <property type="entry name" value="Penicillin binding protein dimerisation domain"/>
    <property type="match status" value="1"/>
</dbReference>
<dbReference type="Pfam" id="PF03717">
    <property type="entry name" value="PBP_dimer"/>
    <property type="match status" value="1"/>
</dbReference>
<dbReference type="InterPro" id="IPR012338">
    <property type="entry name" value="Beta-lactam/transpept-like"/>
</dbReference>
<dbReference type="InterPro" id="IPR001460">
    <property type="entry name" value="PCN-bd_Tpept"/>
</dbReference>
<dbReference type="SUPFAM" id="SSF56601">
    <property type="entry name" value="beta-lactamase/transpeptidase-like"/>
    <property type="match status" value="1"/>
</dbReference>
<evidence type="ECO:0000256" key="8">
    <source>
        <dbReference type="ARBA" id="ARBA00022801"/>
    </source>
</evidence>
<dbReference type="InterPro" id="IPR005311">
    <property type="entry name" value="PBP_dimer"/>
</dbReference>
<keyword evidence="6" id="KW-0645">Protease</keyword>
<organism evidence="18 19">
    <name type="scientific">Psychromarinibacter halotolerans</name>
    <dbReference type="NCBI Taxonomy" id="1775175"/>
    <lineage>
        <taxon>Bacteria</taxon>
        <taxon>Pseudomonadati</taxon>
        <taxon>Pseudomonadota</taxon>
        <taxon>Alphaproteobacteria</taxon>
        <taxon>Rhodobacterales</taxon>
        <taxon>Paracoccaceae</taxon>
        <taxon>Psychromarinibacter</taxon>
    </lineage>
</organism>
<evidence type="ECO:0000256" key="14">
    <source>
        <dbReference type="SAM" id="MobiDB-lite"/>
    </source>
</evidence>
<protein>
    <submittedName>
        <fullName evidence="18">Penicillin-binding protein 2</fullName>
        <ecNumber evidence="18">3.4.16.4</ecNumber>
    </submittedName>
</protein>
<evidence type="ECO:0000313" key="19">
    <source>
        <dbReference type="Proteomes" id="UP001595632"/>
    </source>
</evidence>
<evidence type="ECO:0000256" key="1">
    <source>
        <dbReference type="ARBA" id="ARBA00004167"/>
    </source>
</evidence>
<dbReference type="PANTHER" id="PTHR30627">
    <property type="entry name" value="PEPTIDOGLYCAN D,D-TRANSPEPTIDASE"/>
    <property type="match status" value="1"/>
</dbReference>
<dbReference type="Gene3D" id="3.90.1310.10">
    <property type="entry name" value="Penicillin-binding protein 2a (Domain 2)"/>
    <property type="match status" value="1"/>
</dbReference>
<dbReference type="InterPro" id="IPR006311">
    <property type="entry name" value="TAT_signal"/>
</dbReference>
<accession>A0ABV7GZ40</accession>